<name>S5VZM3_9CAUD</name>
<dbReference type="Proteomes" id="UP000015545">
    <property type="component" value="Segment"/>
</dbReference>
<evidence type="ECO:0000259" key="1">
    <source>
        <dbReference type="Pfam" id="PF11195"/>
    </source>
</evidence>
<sequence>MMENFLTHDDIVTFFSDMDVSVQILQQHQGSQYTDINGQQAVAAFAEFSGHIPFPNTDGDLREAAAALKRKLREARGDANTVLVRSMVATSAPTGVSLFAHCAFVKAFVEVDPRTERVRRLVERGECCNVGDVAHALILGYRCARPTWENDAFIYLQNASEFKVNRAPLLGIFPEGTNIKFEAHIDQYQDDGSVRVWSPSVADILATDWIILAHEV</sequence>
<feature type="domain" description="Thoeris anti-defense 2-like" evidence="1">
    <location>
        <begin position="129"/>
        <end position="211"/>
    </location>
</feature>
<dbReference type="OrthoDB" id="24781at10239"/>
<protein>
    <recommendedName>
        <fullName evidence="1">Thoeris anti-defense 2-like domain-containing protein</fullName>
    </recommendedName>
</protein>
<organism evidence="2 3">
    <name type="scientific">Pseudomonas phage PaBG</name>
    <dbReference type="NCBI Taxonomy" id="1335230"/>
    <lineage>
        <taxon>Viruses</taxon>
        <taxon>Duplodnaviria</taxon>
        <taxon>Heunggongvirae</taxon>
        <taxon>Uroviricota</taxon>
        <taxon>Caudoviricetes</taxon>
        <taxon>Baikalvirus</taxon>
        <taxon>Baikalvirus PaBG</taxon>
    </lineage>
</organism>
<proteinExistence type="predicted"/>
<evidence type="ECO:0000313" key="3">
    <source>
        <dbReference type="Proteomes" id="UP000015545"/>
    </source>
</evidence>
<dbReference type="Pfam" id="PF11195">
    <property type="entry name" value="Tad2-like"/>
    <property type="match status" value="1"/>
</dbReference>
<reference evidence="2 3" key="1">
    <citation type="journal article" date="2014" name="Genome Announc.">
        <title>Complete Genome Sequence of the Novel Giant Pseudomonas Phage PaBG.</title>
        <authorList>
            <person name="Sykilinda N.N."/>
            <person name="Bondar A.A."/>
            <person name="Gorshkova A.S."/>
            <person name="Kurochkina L.P."/>
            <person name="Kulikov E.E."/>
            <person name="Shneider M.M."/>
            <person name="Kadykov V.A."/>
            <person name="Solovjeva N.V."/>
            <person name="Kabilov M.R."/>
            <person name="Mesyanzhinov V.V."/>
            <person name="Vlassov V.V."/>
            <person name="Drukker V.V."/>
            <person name="Miroshnikov K.A."/>
        </authorList>
    </citation>
    <scope>NUCLEOTIDE SEQUENCE [LARGE SCALE GENOMIC DNA]</scope>
</reference>
<dbReference type="RefSeq" id="YP_008433492.1">
    <property type="nucleotide sequence ID" value="NC_022096.1"/>
</dbReference>
<dbReference type="InterPro" id="IPR021361">
    <property type="entry name" value="Tad2-like_dom"/>
</dbReference>
<dbReference type="KEGG" id="vg:16574847"/>
<keyword evidence="3" id="KW-1185">Reference proteome</keyword>
<gene>
    <name evidence="2" type="ORF">PaBG_00161</name>
</gene>
<dbReference type="EMBL" id="KF147891">
    <property type="protein sequence ID" value="AGS82045.1"/>
    <property type="molecule type" value="Genomic_DNA"/>
</dbReference>
<evidence type="ECO:0000313" key="2">
    <source>
        <dbReference type="EMBL" id="AGS82045.1"/>
    </source>
</evidence>
<accession>S5VZM3</accession>